<dbReference type="Pfam" id="PF02774">
    <property type="entry name" value="Semialdhyde_dhC"/>
    <property type="match status" value="1"/>
</dbReference>
<keyword evidence="7 15" id="KW-0028">Amino-acid biosynthesis</keyword>
<comment type="catalytic activity">
    <reaction evidence="14 15">
        <text>L-aspartate 4-semialdehyde + phosphate + NADP(+) = 4-phospho-L-aspartate + NADPH + H(+)</text>
        <dbReference type="Rhea" id="RHEA:24284"/>
        <dbReference type="ChEBI" id="CHEBI:15378"/>
        <dbReference type="ChEBI" id="CHEBI:43474"/>
        <dbReference type="ChEBI" id="CHEBI:57535"/>
        <dbReference type="ChEBI" id="CHEBI:57783"/>
        <dbReference type="ChEBI" id="CHEBI:58349"/>
        <dbReference type="ChEBI" id="CHEBI:537519"/>
        <dbReference type="EC" id="1.2.1.11"/>
    </reaction>
</comment>
<evidence type="ECO:0000256" key="2">
    <source>
        <dbReference type="ARBA" id="ARBA00005076"/>
    </source>
</evidence>
<dbReference type="GO" id="GO:0050661">
    <property type="term" value="F:NADP binding"/>
    <property type="evidence" value="ECO:0007669"/>
    <property type="project" value="UniProtKB-UniRule"/>
</dbReference>
<evidence type="ECO:0000256" key="8">
    <source>
        <dbReference type="ARBA" id="ARBA00022697"/>
    </source>
</evidence>
<dbReference type="GO" id="GO:0009088">
    <property type="term" value="P:threonine biosynthetic process"/>
    <property type="evidence" value="ECO:0007669"/>
    <property type="project" value="UniProtKB-UniRule"/>
</dbReference>
<dbReference type="OrthoDB" id="9805684at2"/>
<dbReference type="GO" id="GO:0046983">
    <property type="term" value="F:protein dimerization activity"/>
    <property type="evidence" value="ECO:0007669"/>
    <property type="project" value="InterPro"/>
</dbReference>
<dbReference type="UniPathway" id="UPA00051">
    <property type="reaction ID" value="UER00464"/>
</dbReference>
<keyword evidence="10 15" id="KW-0220">Diaminopimelate biosynthesis</keyword>
<evidence type="ECO:0000256" key="5">
    <source>
        <dbReference type="ARBA" id="ARBA00011738"/>
    </source>
</evidence>
<evidence type="ECO:0000256" key="3">
    <source>
        <dbReference type="ARBA" id="ARBA00005097"/>
    </source>
</evidence>
<evidence type="ECO:0000313" key="19">
    <source>
        <dbReference type="Proteomes" id="UP000192660"/>
    </source>
</evidence>
<dbReference type="GO" id="GO:0051287">
    <property type="term" value="F:NAD binding"/>
    <property type="evidence" value="ECO:0007669"/>
    <property type="project" value="InterPro"/>
</dbReference>
<feature type="binding site" evidence="15">
    <location>
        <begin position="157"/>
        <end position="158"/>
    </location>
    <ligand>
        <name>NADP(+)</name>
        <dbReference type="ChEBI" id="CHEBI:58349"/>
    </ligand>
</feature>
<feature type="binding site" evidence="15">
    <location>
        <position position="312"/>
    </location>
    <ligand>
        <name>NADP(+)</name>
        <dbReference type="ChEBI" id="CHEBI:58349"/>
    </ligand>
</feature>
<comment type="pathway">
    <text evidence="1 15">Amino-acid biosynthesis; L-methionine biosynthesis via de novo pathway; L-homoserine from L-aspartate: step 2/3.</text>
</comment>
<dbReference type="PIRSF" id="PIRSF000148">
    <property type="entry name" value="ASA_dh"/>
    <property type="match status" value="1"/>
</dbReference>
<evidence type="ECO:0000256" key="1">
    <source>
        <dbReference type="ARBA" id="ARBA00005021"/>
    </source>
</evidence>
<dbReference type="Pfam" id="PF01118">
    <property type="entry name" value="Semialdhyde_dh"/>
    <property type="match status" value="1"/>
</dbReference>
<comment type="caution">
    <text evidence="15">Lacks conserved residue(s) required for the propagation of feature annotation.</text>
</comment>
<keyword evidence="13 15" id="KW-0486">Methionine biosynthesis</keyword>
<keyword evidence="19" id="KW-1185">Reference proteome</keyword>
<evidence type="ECO:0000256" key="10">
    <source>
        <dbReference type="ARBA" id="ARBA00022915"/>
    </source>
</evidence>
<evidence type="ECO:0000256" key="16">
    <source>
        <dbReference type="PIRSR" id="PIRSR000148-1"/>
    </source>
</evidence>
<evidence type="ECO:0000256" key="4">
    <source>
        <dbReference type="ARBA" id="ARBA00010584"/>
    </source>
</evidence>
<keyword evidence="11 15" id="KW-0560">Oxidoreductase</keyword>
<sequence>MKGVRVAILGATGLVGQKILEILAEREFPVRSLTALATEGHGRTVRFRGEEIPVRGVESMDWSSVDVAFFAASTEASRTYAPIATAHGVTVVDKSSYFRMDPLVPLVVPEVNMDAVGDARLIASPNCSTIQMVVALEPIRREYGLKRVIVSTYQAVSGTGREAMETLTKETHEVLEHHTVIPTTYPTPIAFNVLPYCDKFGDDDYTGEEWKLTRETQKIFRMSLPVSATAVRVPVYISHAESVYIETEKSFEVSSVRELLAHSPGLRVVDDPAQGVVPIPLDAADQDLVLVGRIRRDLFVDNGLHMFVVADNLRKGAATNAIQIVESLLSRWA</sequence>
<dbReference type="SUPFAM" id="SSF55347">
    <property type="entry name" value="Glyceraldehyde-3-phosphate dehydrogenase-like, C-terminal domain"/>
    <property type="match status" value="1"/>
</dbReference>
<evidence type="ECO:0000259" key="17">
    <source>
        <dbReference type="SMART" id="SM00859"/>
    </source>
</evidence>
<dbReference type="NCBIfam" id="NF011456">
    <property type="entry name" value="PRK14874.1"/>
    <property type="match status" value="1"/>
</dbReference>
<feature type="binding site" evidence="15">
    <location>
        <position position="154"/>
    </location>
    <ligand>
        <name>substrate</name>
    </ligand>
</feature>
<proteinExistence type="inferred from homology"/>
<dbReference type="RefSeq" id="WP_020373049.1">
    <property type="nucleotide sequence ID" value="NZ_FWWY01000001.1"/>
</dbReference>
<reference evidence="19" key="1">
    <citation type="submission" date="2017-04" db="EMBL/GenBank/DDBJ databases">
        <authorList>
            <person name="Varghese N."/>
            <person name="Submissions S."/>
        </authorList>
    </citation>
    <scope>NUCLEOTIDE SEQUENCE [LARGE SCALE GENOMIC DNA]</scope>
    <source>
        <strain evidence="19">DSM 9293</strain>
    </source>
</reference>
<feature type="binding site" evidence="15">
    <location>
        <position position="232"/>
    </location>
    <ligand>
        <name>substrate</name>
    </ligand>
</feature>
<dbReference type="UniPathway" id="UPA00034">
    <property type="reaction ID" value="UER00016"/>
</dbReference>
<feature type="binding site" evidence="15">
    <location>
        <position position="99"/>
    </location>
    <ligand>
        <name>phosphate</name>
        <dbReference type="ChEBI" id="CHEBI:43474"/>
    </ligand>
</feature>
<dbReference type="GO" id="GO:0009089">
    <property type="term" value="P:lysine biosynthetic process via diaminopimelate"/>
    <property type="evidence" value="ECO:0007669"/>
    <property type="project" value="UniProtKB-UniRule"/>
</dbReference>
<dbReference type="GO" id="GO:0009097">
    <property type="term" value="P:isoleucine biosynthetic process"/>
    <property type="evidence" value="ECO:0007669"/>
    <property type="project" value="UniProtKB-UniRule"/>
</dbReference>
<comment type="pathway">
    <text evidence="3 15">Amino-acid biosynthesis; L-threonine biosynthesis; L-threonine from L-aspartate: step 2/5.</text>
</comment>
<comment type="subunit">
    <text evidence="5 15">Homodimer.</text>
</comment>
<dbReference type="GO" id="GO:0004073">
    <property type="term" value="F:aspartate-semialdehyde dehydrogenase activity"/>
    <property type="evidence" value="ECO:0007669"/>
    <property type="project" value="UniProtKB-UniRule"/>
</dbReference>
<evidence type="ECO:0000256" key="7">
    <source>
        <dbReference type="ARBA" id="ARBA00022605"/>
    </source>
</evidence>
<dbReference type="EC" id="1.2.1.11" evidence="6 15"/>
<dbReference type="HAMAP" id="MF_02121">
    <property type="entry name" value="ASADH"/>
    <property type="match status" value="1"/>
</dbReference>
<keyword evidence="12 15" id="KW-0457">Lysine biosynthesis</keyword>
<comment type="similarity">
    <text evidence="4 15">Belongs to the aspartate-semialdehyde dehydrogenase family.</text>
</comment>
<evidence type="ECO:0000256" key="11">
    <source>
        <dbReference type="ARBA" id="ARBA00023002"/>
    </source>
</evidence>
<gene>
    <name evidence="15" type="primary">asd</name>
    <name evidence="18" type="ORF">SAMN00768000_2918</name>
</gene>
<evidence type="ECO:0000256" key="13">
    <source>
        <dbReference type="ARBA" id="ARBA00023167"/>
    </source>
</evidence>
<evidence type="ECO:0000256" key="9">
    <source>
        <dbReference type="ARBA" id="ARBA00022857"/>
    </source>
</evidence>
<dbReference type="PANTHER" id="PTHR46278:SF2">
    <property type="entry name" value="ASPARTATE-SEMIALDEHYDE DEHYDROGENASE"/>
    <property type="match status" value="1"/>
</dbReference>
<dbReference type="CDD" id="cd02316">
    <property type="entry name" value="VcASADH2_like_N"/>
    <property type="match status" value="1"/>
</dbReference>
<dbReference type="GO" id="GO:0019877">
    <property type="term" value="P:diaminopimelate biosynthetic process"/>
    <property type="evidence" value="ECO:0007669"/>
    <property type="project" value="UniProtKB-UniRule"/>
</dbReference>
<evidence type="ECO:0000256" key="15">
    <source>
        <dbReference type="HAMAP-Rule" id="MF_02121"/>
    </source>
</evidence>
<evidence type="ECO:0000313" key="18">
    <source>
        <dbReference type="EMBL" id="SMC06625.1"/>
    </source>
</evidence>
<dbReference type="CDD" id="cd18131">
    <property type="entry name" value="ASADH_C_bac_euk_like"/>
    <property type="match status" value="1"/>
</dbReference>
<feature type="active site" description="Proton acceptor" evidence="15 16">
    <location>
        <position position="239"/>
    </location>
</feature>
<dbReference type="AlphaFoldDB" id="A0A1W1WK72"/>
<comment type="pathway">
    <text evidence="2 15">Amino-acid biosynthesis; L-lysine biosynthesis via DAP pathway; (S)-tetrahydrodipicolinate from L-aspartate: step 2/4.</text>
</comment>
<dbReference type="Proteomes" id="UP000192660">
    <property type="component" value="Unassembled WGS sequence"/>
</dbReference>
<feature type="domain" description="Semialdehyde dehydrogenase NAD-binding" evidence="17">
    <location>
        <begin position="5"/>
        <end position="119"/>
    </location>
</feature>
<dbReference type="InterPro" id="IPR012280">
    <property type="entry name" value="Semialdhyde_DH_dimer_dom"/>
</dbReference>
<comment type="function">
    <text evidence="15">Catalyzes the NADPH-dependent formation of L-aspartate-semialdehyde (L-ASA) by the reductive dephosphorylation of L-aspartyl-4-phosphate.</text>
</comment>
<feature type="active site" description="Acyl-thioester intermediate" evidence="15 16">
    <location>
        <position position="127"/>
    </location>
</feature>
<keyword evidence="8 15" id="KW-0791">Threonine biosynthesis</keyword>
<keyword evidence="9 15" id="KW-0521">NADP</keyword>
<dbReference type="EMBL" id="FWWY01000001">
    <property type="protein sequence ID" value="SMC06625.1"/>
    <property type="molecule type" value="Genomic_DNA"/>
</dbReference>
<organism evidence="18 19">
    <name type="scientific">Sulfobacillus thermosulfidooxidans (strain DSM 9293 / VKM B-1269 / AT-1)</name>
    <dbReference type="NCBI Taxonomy" id="929705"/>
    <lineage>
        <taxon>Bacteria</taxon>
        <taxon>Bacillati</taxon>
        <taxon>Bacillota</taxon>
        <taxon>Clostridia</taxon>
        <taxon>Eubacteriales</taxon>
        <taxon>Clostridiales Family XVII. Incertae Sedis</taxon>
        <taxon>Sulfobacillus</taxon>
    </lineage>
</organism>
<name>A0A1W1WK72_SULTA</name>
<dbReference type="InterPro" id="IPR012080">
    <property type="entry name" value="Asp_semialdehyde_DH"/>
</dbReference>
<evidence type="ECO:0000256" key="6">
    <source>
        <dbReference type="ARBA" id="ARBA00013120"/>
    </source>
</evidence>
<dbReference type="UniPathway" id="UPA00050">
    <property type="reaction ID" value="UER00463"/>
</dbReference>
<evidence type="ECO:0000256" key="12">
    <source>
        <dbReference type="ARBA" id="ARBA00023154"/>
    </source>
</evidence>
<dbReference type="InterPro" id="IPR000534">
    <property type="entry name" value="Semialdehyde_DH_NAD-bd"/>
</dbReference>
<protein>
    <recommendedName>
        <fullName evidence="6 15">Aspartate-semialdehyde dehydrogenase</fullName>
        <shortName evidence="15">ASA dehydrogenase</shortName>
        <shortName evidence="15">ASADH</shortName>
        <ecNumber evidence="6 15">1.2.1.11</ecNumber>
    </recommendedName>
    <alternativeName>
        <fullName evidence="15">Aspartate-beta-semialdehyde dehydrogenase</fullName>
    </alternativeName>
</protein>
<dbReference type="GO" id="GO:0071266">
    <property type="term" value="P:'de novo' L-methionine biosynthetic process"/>
    <property type="evidence" value="ECO:0007669"/>
    <property type="project" value="UniProtKB-UniRule"/>
</dbReference>
<dbReference type="InterPro" id="IPR036291">
    <property type="entry name" value="NAD(P)-bd_dom_sf"/>
</dbReference>
<dbReference type="PANTHER" id="PTHR46278">
    <property type="entry name" value="DEHYDROGENASE, PUTATIVE-RELATED"/>
    <property type="match status" value="1"/>
</dbReference>
<evidence type="ECO:0000256" key="14">
    <source>
        <dbReference type="ARBA" id="ARBA00047891"/>
    </source>
</evidence>
<dbReference type="SUPFAM" id="SSF51735">
    <property type="entry name" value="NAD(P)-binding Rossmann-fold domains"/>
    <property type="match status" value="1"/>
</dbReference>
<accession>A0A1W1WK72</accession>
<dbReference type="STRING" id="28034.BFX07_13055"/>
<dbReference type="SMART" id="SM00859">
    <property type="entry name" value="Semialdhyde_dh"/>
    <property type="match status" value="1"/>
</dbReference>
<dbReference type="InterPro" id="IPR005986">
    <property type="entry name" value="Asp_semialdehyde_DH_beta"/>
</dbReference>
<dbReference type="Gene3D" id="3.30.360.10">
    <property type="entry name" value="Dihydrodipicolinate Reductase, domain 2"/>
    <property type="match status" value="1"/>
</dbReference>
<dbReference type="Gene3D" id="3.40.50.720">
    <property type="entry name" value="NAD(P)-binding Rossmann-like Domain"/>
    <property type="match status" value="1"/>
</dbReference>
<dbReference type="NCBIfam" id="TIGR01296">
    <property type="entry name" value="asd_B"/>
    <property type="match status" value="1"/>
</dbReference>
<feature type="binding site" evidence="15">
    <location>
        <begin position="12"/>
        <end position="15"/>
    </location>
    <ligand>
        <name>NADP(+)</name>
        <dbReference type="ChEBI" id="CHEBI:58349"/>
    </ligand>
</feature>